<accession>E3GZ54</accession>
<name>E3GZ54_METFV</name>
<dbReference type="KEGG" id="mfv:Mfer_0787"/>
<protein>
    <submittedName>
        <fullName evidence="2">Methyl-coenzyme M reductase operon protein D</fullName>
    </submittedName>
</protein>
<organism evidence="2 3">
    <name type="scientific">Methanothermus fervidus (strain ATCC 43054 / DSM 2088 / JCM 10308 / V24 S)</name>
    <dbReference type="NCBI Taxonomy" id="523846"/>
    <lineage>
        <taxon>Archaea</taxon>
        <taxon>Methanobacteriati</taxon>
        <taxon>Methanobacteriota</taxon>
        <taxon>Methanomada group</taxon>
        <taxon>Methanobacteria</taxon>
        <taxon>Methanobacteriales</taxon>
        <taxon>Methanothermaceae</taxon>
        <taxon>Methanothermus</taxon>
    </lineage>
</organism>
<proteinExistence type="predicted"/>
<evidence type="ECO:0000313" key="2">
    <source>
        <dbReference type="EMBL" id="ADP77586.1"/>
    </source>
</evidence>
<dbReference type="GO" id="GO:0015948">
    <property type="term" value="P:methanogenesis"/>
    <property type="evidence" value="ECO:0007669"/>
    <property type="project" value="UniProtKB-KW"/>
</dbReference>
<keyword evidence="1" id="KW-0484">Methanogenesis</keyword>
<dbReference type="Proteomes" id="UP000002315">
    <property type="component" value="Chromosome"/>
</dbReference>
<reference evidence="2 3" key="1">
    <citation type="journal article" date="2010" name="Stand. Genomic Sci.">
        <title>Complete genome sequence of Methanothermus fervidus type strain (V24S).</title>
        <authorList>
            <person name="Anderson I."/>
            <person name="Djao O.D."/>
            <person name="Misra M."/>
            <person name="Chertkov O."/>
            <person name="Nolan M."/>
            <person name="Lucas S."/>
            <person name="Lapidus A."/>
            <person name="Del Rio T.G."/>
            <person name="Tice H."/>
            <person name="Cheng J.F."/>
            <person name="Tapia R."/>
            <person name="Han C."/>
            <person name="Goodwin L."/>
            <person name="Pitluck S."/>
            <person name="Liolios K."/>
            <person name="Ivanova N."/>
            <person name="Mavromatis K."/>
            <person name="Mikhailova N."/>
            <person name="Pati A."/>
            <person name="Brambilla E."/>
            <person name="Chen A."/>
            <person name="Palaniappan K."/>
            <person name="Land M."/>
            <person name="Hauser L."/>
            <person name="Chang Y.J."/>
            <person name="Jeffries C.D."/>
            <person name="Sikorski J."/>
            <person name="Spring S."/>
            <person name="Rohde M."/>
            <person name="Eichinger K."/>
            <person name="Huber H."/>
            <person name="Wirth R."/>
            <person name="Goker M."/>
            <person name="Detter J.C."/>
            <person name="Woyke T."/>
            <person name="Bristow J."/>
            <person name="Eisen J.A."/>
            <person name="Markowitz V."/>
            <person name="Hugenholtz P."/>
            <person name="Klenk H.P."/>
            <person name="Kyrpides N.C."/>
        </authorList>
    </citation>
    <scope>NUCLEOTIDE SEQUENCE [LARGE SCALE GENOMIC DNA]</scope>
    <source>
        <strain evidence="3">ATCC 43054 / DSM 2088 / JCM 10308 / V24 S</strain>
    </source>
</reference>
<dbReference type="Pfam" id="PF02505">
    <property type="entry name" value="MCR_D"/>
    <property type="match status" value="1"/>
</dbReference>
<dbReference type="STRING" id="523846.Mfer_0787"/>
<dbReference type="OrthoDB" id="109281at2157"/>
<keyword evidence="3" id="KW-1185">Reference proteome</keyword>
<evidence type="ECO:0000256" key="1">
    <source>
        <dbReference type="ARBA" id="ARBA00022994"/>
    </source>
</evidence>
<dbReference type="PIRSF" id="PIRSF005636">
    <property type="entry name" value="McrD"/>
    <property type="match status" value="1"/>
</dbReference>
<dbReference type="AlphaFoldDB" id="E3GZ54"/>
<dbReference type="NCBIfam" id="TIGR03260">
    <property type="entry name" value="met_CoM_red_D"/>
    <property type="match status" value="1"/>
</dbReference>
<evidence type="ECO:0000313" key="3">
    <source>
        <dbReference type="Proteomes" id="UP000002315"/>
    </source>
</evidence>
<gene>
    <name evidence="2" type="ordered locus">Mfer_0787</name>
</gene>
<sequence>MDVEIFPHRLLSAETTEKLLNKLGEIEGIKRMIIQGQRLPAGEHPDRRVINVKGQDIELKVKTGRIFVEIEDKKTMEKIKEVCDEVFPFKYELIPGTFFRRQKTVTDAIKFGKDVDKLPTELVGMTDQSARLKDRVSIIPKTKKKKRD</sequence>
<dbReference type="EMBL" id="CP002278">
    <property type="protein sequence ID" value="ADP77586.1"/>
    <property type="molecule type" value="Genomic_DNA"/>
</dbReference>
<dbReference type="HOGENOM" id="CLU_118415_0_0_2"/>
<dbReference type="InterPro" id="IPR003901">
    <property type="entry name" value="Me_CoM_Rdtase_D"/>
</dbReference>